<dbReference type="InterPro" id="IPR023650">
    <property type="entry name" value="Beta-lactam_class-A_AS"/>
</dbReference>
<evidence type="ECO:0000256" key="6">
    <source>
        <dbReference type="RuleBase" id="RU361140"/>
    </source>
</evidence>
<dbReference type="PROSITE" id="PS51257">
    <property type="entry name" value="PROKAR_LIPOPROTEIN"/>
    <property type="match status" value="1"/>
</dbReference>
<dbReference type="OrthoDB" id="9784149at2"/>
<feature type="chain" id="PRO_5009139135" description="Beta-lactamase" evidence="7">
    <location>
        <begin position="27"/>
        <end position="291"/>
    </location>
</feature>
<comment type="catalytic activity">
    <reaction evidence="1 6">
        <text>a beta-lactam + H2O = a substituted beta-amino acid</text>
        <dbReference type="Rhea" id="RHEA:20401"/>
        <dbReference type="ChEBI" id="CHEBI:15377"/>
        <dbReference type="ChEBI" id="CHEBI:35627"/>
        <dbReference type="ChEBI" id="CHEBI:140347"/>
        <dbReference type="EC" id="3.5.2.6"/>
    </reaction>
</comment>
<dbReference type="InterPro" id="IPR006311">
    <property type="entry name" value="TAT_signal"/>
</dbReference>
<keyword evidence="5 6" id="KW-0046">Antibiotic resistance</keyword>
<comment type="caution">
    <text evidence="9">The sequence shown here is derived from an EMBL/GenBank/DDBJ whole genome shotgun (WGS) entry which is preliminary data.</text>
</comment>
<gene>
    <name evidence="9" type="ORF">AUC71_16220</name>
</gene>
<dbReference type="InterPro" id="IPR000871">
    <property type="entry name" value="Beta-lactam_class-A"/>
</dbReference>
<dbReference type="PANTHER" id="PTHR35333:SF3">
    <property type="entry name" value="BETA-LACTAMASE-TYPE TRANSPEPTIDASE FOLD CONTAINING PROTEIN"/>
    <property type="match status" value="1"/>
</dbReference>
<dbReference type="Pfam" id="PF13354">
    <property type="entry name" value="Beta-lactamase2"/>
    <property type="match status" value="1"/>
</dbReference>
<evidence type="ECO:0000256" key="5">
    <source>
        <dbReference type="ARBA" id="ARBA00023251"/>
    </source>
</evidence>
<dbReference type="NCBIfam" id="NF033103">
    <property type="entry name" value="bla_class_A"/>
    <property type="match status" value="1"/>
</dbReference>
<evidence type="ECO:0000259" key="8">
    <source>
        <dbReference type="Pfam" id="PF13354"/>
    </source>
</evidence>
<sequence>MITRRRLLAGAPAALLACAVVPSAGATPAKSLEQTFAAIEAKVGGRLGVAAYDTGSGLKAAWRGDERFPLCSTFKWLAGAAILARVDQGKETLKRKVPIRAEEIVTYSPATEKHVGETMPLEQICEAAIALSDNTAGNLMLAALGGPEGFNAYVRSLGDGVTHLDRIEPALNEAAPEDPRDTTTPLAMIADLDAALVGDALSRASRNKLTAWLIGNETGDARLRAGLPENWRVGDKTGTCNARTANDVAIAWPPSGKPVLIAVYLAESDVSPEAQNKAIADVARAVATAVG</sequence>
<dbReference type="RefSeq" id="WP_069624546.1">
    <property type="nucleotide sequence ID" value="NZ_LPWD01000353.1"/>
</dbReference>
<comment type="similarity">
    <text evidence="2 6">Belongs to the class-A beta-lactamase family.</text>
</comment>
<evidence type="ECO:0000256" key="1">
    <source>
        <dbReference type="ARBA" id="ARBA00001526"/>
    </source>
</evidence>
<proteinExistence type="inferred from homology"/>
<evidence type="ECO:0000256" key="7">
    <source>
        <dbReference type="SAM" id="SignalP"/>
    </source>
</evidence>
<keyword evidence="4 6" id="KW-0378">Hydrolase</keyword>
<evidence type="ECO:0000256" key="3">
    <source>
        <dbReference type="ARBA" id="ARBA00012865"/>
    </source>
</evidence>
<dbReference type="PROSITE" id="PS00146">
    <property type="entry name" value="BETA_LACTAMASE_A"/>
    <property type="match status" value="1"/>
</dbReference>
<dbReference type="EMBL" id="LPWD01000353">
    <property type="protein sequence ID" value="ODS02273.1"/>
    <property type="molecule type" value="Genomic_DNA"/>
</dbReference>
<keyword evidence="10" id="KW-1185">Reference proteome</keyword>
<keyword evidence="7" id="KW-0732">Signal</keyword>
<dbReference type="InterPro" id="IPR045155">
    <property type="entry name" value="Beta-lactam_cat"/>
</dbReference>
<reference evidence="9 10" key="1">
    <citation type="journal article" date="2016" name="Environ. Microbiol.">
        <title>New Methyloceanibacter diversity from North Sea sediments includes methanotroph containing solely the soluble methane monooxygenase.</title>
        <authorList>
            <person name="Vekeman B."/>
            <person name="Kerckhof F.M."/>
            <person name="Cremers G."/>
            <person name="de Vos P."/>
            <person name="Vandamme P."/>
            <person name="Boon N."/>
            <person name="Op den Camp H.J."/>
            <person name="Heylen K."/>
        </authorList>
    </citation>
    <scope>NUCLEOTIDE SEQUENCE [LARGE SCALE GENOMIC DNA]</scope>
    <source>
        <strain evidence="9 10">R-67177</strain>
    </source>
</reference>
<dbReference type="GO" id="GO:0030655">
    <property type="term" value="P:beta-lactam antibiotic catabolic process"/>
    <property type="evidence" value="ECO:0007669"/>
    <property type="project" value="InterPro"/>
</dbReference>
<dbReference type="Gene3D" id="3.40.710.10">
    <property type="entry name" value="DD-peptidase/beta-lactamase superfamily"/>
    <property type="match status" value="1"/>
</dbReference>
<evidence type="ECO:0000313" key="9">
    <source>
        <dbReference type="EMBL" id="ODS02273.1"/>
    </source>
</evidence>
<name>A0A1E3W8X7_9HYPH</name>
<dbReference type="EC" id="3.5.2.6" evidence="3 6"/>
<organism evidence="9 10">
    <name type="scientific">Methyloceanibacter marginalis</name>
    <dbReference type="NCBI Taxonomy" id="1774971"/>
    <lineage>
        <taxon>Bacteria</taxon>
        <taxon>Pseudomonadati</taxon>
        <taxon>Pseudomonadota</taxon>
        <taxon>Alphaproteobacteria</taxon>
        <taxon>Hyphomicrobiales</taxon>
        <taxon>Hyphomicrobiaceae</taxon>
        <taxon>Methyloceanibacter</taxon>
    </lineage>
</organism>
<feature type="signal peptide" evidence="7">
    <location>
        <begin position="1"/>
        <end position="26"/>
    </location>
</feature>
<protein>
    <recommendedName>
        <fullName evidence="3 6">Beta-lactamase</fullName>
        <ecNumber evidence="3 6">3.5.2.6</ecNumber>
    </recommendedName>
</protein>
<dbReference type="AlphaFoldDB" id="A0A1E3W8X7"/>
<evidence type="ECO:0000313" key="10">
    <source>
        <dbReference type="Proteomes" id="UP000095042"/>
    </source>
</evidence>
<evidence type="ECO:0000256" key="4">
    <source>
        <dbReference type="ARBA" id="ARBA00022801"/>
    </source>
</evidence>
<dbReference type="PANTHER" id="PTHR35333">
    <property type="entry name" value="BETA-LACTAMASE"/>
    <property type="match status" value="1"/>
</dbReference>
<dbReference type="PROSITE" id="PS51318">
    <property type="entry name" value="TAT"/>
    <property type="match status" value="1"/>
</dbReference>
<dbReference type="Proteomes" id="UP000095042">
    <property type="component" value="Unassembled WGS sequence"/>
</dbReference>
<feature type="domain" description="Beta-lactamase class A catalytic" evidence="8">
    <location>
        <begin position="49"/>
        <end position="264"/>
    </location>
</feature>
<accession>A0A1E3W8X7</accession>
<dbReference type="InterPro" id="IPR012338">
    <property type="entry name" value="Beta-lactam/transpept-like"/>
</dbReference>
<dbReference type="PRINTS" id="PR00118">
    <property type="entry name" value="BLACTAMASEA"/>
</dbReference>
<dbReference type="SUPFAM" id="SSF56601">
    <property type="entry name" value="beta-lactamase/transpeptidase-like"/>
    <property type="match status" value="1"/>
</dbReference>
<dbReference type="GO" id="GO:0046677">
    <property type="term" value="P:response to antibiotic"/>
    <property type="evidence" value="ECO:0007669"/>
    <property type="project" value="UniProtKB-UniRule"/>
</dbReference>
<dbReference type="GO" id="GO:0008800">
    <property type="term" value="F:beta-lactamase activity"/>
    <property type="evidence" value="ECO:0007669"/>
    <property type="project" value="UniProtKB-UniRule"/>
</dbReference>
<evidence type="ECO:0000256" key="2">
    <source>
        <dbReference type="ARBA" id="ARBA00009009"/>
    </source>
</evidence>